<accession>A0ABZ3D3U5</accession>
<protein>
    <submittedName>
        <fullName evidence="2">PqiC family protein</fullName>
    </submittedName>
</protein>
<dbReference type="Gene3D" id="3.40.50.10610">
    <property type="entry name" value="ABC-type transport auxiliary lipoprotein component"/>
    <property type="match status" value="1"/>
</dbReference>
<dbReference type="Proteomes" id="UP001449795">
    <property type="component" value="Chromosome"/>
</dbReference>
<keyword evidence="3" id="KW-1185">Reference proteome</keyword>
<feature type="domain" description="ABC-type transport auxiliary lipoprotein component" evidence="1">
    <location>
        <begin position="41"/>
        <end position="202"/>
    </location>
</feature>
<organism evidence="2 3">
    <name type="scientific">Nguyenibacter vanlangensis</name>
    <dbReference type="NCBI Taxonomy" id="1216886"/>
    <lineage>
        <taxon>Bacteria</taxon>
        <taxon>Pseudomonadati</taxon>
        <taxon>Pseudomonadota</taxon>
        <taxon>Alphaproteobacteria</taxon>
        <taxon>Acetobacterales</taxon>
        <taxon>Acetobacteraceae</taxon>
        <taxon>Nguyenibacter</taxon>
    </lineage>
</organism>
<dbReference type="Pfam" id="PF03886">
    <property type="entry name" value="ABC_trans_aux"/>
    <property type="match status" value="1"/>
</dbReference>
<evidence type="ECO:0000259" key="1">
    <source>
        <dbReference type="Pfam" id="PF03886"/>
    </source>
</evidence>
<reference evidence="2 3" key="1">
    <citation type="submission" date="2024-04" db="EMBL/GenBank/DDBJ databases">
        <title>Complete genome sequence of Nguyenibacter vanlangesis HBCM-1154, a strain capable of nitrogen fixation, IAA production, and phosphorus solubilization isolated from sugarcane soil.</title>
        <authorList>
            <person name="MY HANH P."/>
        </authorList>
    </citation>
    <scope>NUCLEOTIDE SEQUENCE [LARGE SCALE GENOMIC DNA]</scope>
    <source>
        <strain evidence="2 3">HBCM 1154</strain>
    </source>
</reference>
<evidence type="ECO:0000313" key="2">
    <source>
        <dbReference type="EMBL" id="XAE42395.1"/>
    </source>
</evidence>
<evidence type="ECO:0000313" key="3">
    <source>
        <dbReference type="Proteomes" id="UP001449795"/>
    </source>
</evidence>
<sequence>MTIRECRRAASWPPAFLAALVGLALAGLLPAGCASPPVRFYTLGAPAIAAGAQPAGPVGPAARTVTVDRVVLPDYLDGQDLVVRTGNRILRSDRGRWASRLSLGATDLITARLGQARSDLFVTDQPQVLPAAWRLAVNVSRLDVTRDGTASLDADWSIIPHDPRAPILHQRAFVTRDGSAATDDDTARLTEAVLDQLAARIVASWPR</sequence>
<dbReference type="EMBL" id="CP152276">
    <property type="protein sequence ID" value="XAE42395.1"/>
    <property type="molecule type" value="Genomic_DNA"/>
</dbReference>
<gene>
    <name evidence="2" type="ORF">AAC691_19410</name>
</gene>
<dbReference type="SUPFAM" id="SSF159594">
    <property type="entry name" value="XCC0632-like"/>
    <property type="match status" value="1"/>
</dbReference>
<dbReference type="InterPro" id="IPR005586">
    <property type="entry name" value="ABC_trans_aux"/>
</dbReference>
<dbReference type="RefSeq" id="WP_342628142.1">
    <property type="nucleotide sequence ID" value="NZ_CP152276.1"/>
</dbReference>
<proteinExistence type="predicted"/>
<name>A0ABZ3D3U5_9PROT</name>